<feature type="transmembrane region" description="Helical" evidence="7">
    <location>
        <begin position="270"/>
        <end position="295"/>
    </location>
</feature>
<sequence>MAAVPHITLGRLPLENLRRKPFRTTSLIVVVAILAMAFFGGSILALNLNKGLKSMEERLGADLMVVPSGSQSKAEALLTNGNPNTFYFTNDIGERVQGFDGVEQATEQTYIASLAAECCDEKVQIVGFNPETDFVIEPWIASQYDGTLGKGEVIVGSSINVSADNTIKLYNHVFPVKAQLARTATGLDSSVFISDGTVPDMVSYANKVTTRGTIPDEYADRAVSSVLVKLQPGYSAEQVADEISKSDLKGVGFVYPGGVTSTTKTSLNTILVYVAVFLIVFWALALIVLLAVFSASVNERKKEFASLRIMGATRGMLTRIVLGESALIGLIGGVIGIAVASLVVFPFSGAIGKELELPYLQVGVVPCLLLIVGSLAFAVVTGALASLVSAFRLGRPEAYLTLREGE</sequence>
<evidence type="ECO:0000259" key="8">
    <source>
        <dbReference type="Pfam" id="PF02687"/>
    </source>
</evidence>
<feature type="domain" description="ABC3 transporter permease C-terminal" evidence="8">
    <location>
        <begin position="276"/>
        <end position="387"/>
    </location>
</feature>
<dbReference type="PANTHER" id="PTHR43738:SF1">
    <property type="entry name" value="HEMIN TRANSPORT SYSTEM PERMEASE PROTEIN HRTB-RELATED"/>
    <property type="match status" value="1"/>
</dbReference>
<dbReference type="Proteomes" id="UP000229095">
    <property type="component" value="Unassembled WGS sequence"/>
</dbReference>
<reference evidence="9 10" key="1">
    <citation type="submission" date="2017-10" db="EMBL/GenBank/DDBJ databases">
        <title>Draft genome sequences of strains TRE 1, TRE 9, TRE H and TRI 7, isolated from tamarins, belonging to four potential novel Bifidobacterium species.</title>
        <authorList>
            <person name="Mattarelli P."/>
            <person name="Modesto M."/>
            <person name="Puglisi E."/>
            <person name="Morelli L."/>
            <person name="Spezio C."/>
            <person name="Bonetti A."/>
            <person name="Sandri C."/>
        </authorList>
    </citation>
    <scope>NUCLEOTIDE SEQUENCE [LARGE SCALE GENOMIC DNA]</scope>
    <source>
        <strain evidence="10">TRE1</strain>
    </source>
</reference>
<evidence type="ECO:0000313" key="9">
    <source>
        <dbReference type="EMBL" id="PJM73027.1"/>
    </source>
</evidence>
<dbReference type="RefSeq" id="WP_100511130.1">
    <property type="nucleotide sequence ID" value="NZ_PEBI01000003.1"/>
</dbReference>
<evidence type="ECO:0000256" key="7">
    <source>
        <dbReference type="SAM" id="Phobius"/>
    </source>
</evidence>
<name>A0A2M9H8A1_9BIFI</name>
<dbReference type="GO" id="GO:0005886">
    <property type="term" value="C:plasma membrane"/>
    <property type="evidence" value="ECO:0007669"/>
    <property type="project" value="UniProtKB-SubCell"/>
</dbReference>
<feature type="transmembrane region" description="Helical" evidence="7">
    <location>
        <begin position="316"/>
        <end position="347"/>
    </location>
</feature>
<keyword evidence="3" id="KW-1003">Cell membrane</keyword>
<keyword evidence="2" id="KW-0813">Transport</keyword>
<dbReference type="InterPro" id="IPR003838">
    <property type="entry name" value="ABC3_permease_C"/>
</dbReference>
<accession>A0A2M9H8A1</accession>
<evidence type="ECO:0000256" key="5">
    <source>
        <dbReference type="ARBA" id="ARBA00022989"/>
    </source>
</evidence>
<dbReference type="Pfam" id="PF02687">
    <property type="entry name" value="FtsX"/>
    <property type="match status" value="1"/>
</dbReference>
<proteinExistence type="predicted"/>
<dbReference type="PANTHER" id="PTHR43738">
    <property type="entry name" value="ABC TRANSPORTER, MEMBRANE PROTEIN"/>
    <property type="match status" value="1"/>
</dbReference>
<dbReference type="InterPro" id="IPR051125">
    <property type="entry name" value="ABC-4/HrtB_transporter"/>
</dbReference>
<evidence type="ECO:0000256" key="3">
    <source>
        <dbReference type="ARBA" id="ARBA00022475"/>
    </source>
</evidence>
<evidence type="ECO:0000313" key="10">
    <source>
        <dbReference type="Proteomes" id="UP000229095"/>
    </source>
</evidence>
<keyword evidence="4 7" id="KW-0812">Transmembrane</keyword>
<evidence type="ECO:0000256" key="2">
    <source>
        <dbReference type="ARBA" id="ARBA00022448"/>
    </source>
</evidence>
<gene>
    <name evidence="9" type="ORF">CS006_07210</name>
</gene>
<keyword evidence="6 7" id="KW-0472">Membrane</keyword>
<comment type="subcellular location">
    <subcellularLocation>
        <location evidence="1">Cell membrane</location>
        <topology evidence="1">Multi-pass membrane protein</topology>
    </subcellularLocation>
</comment>
<feature type="transmembrane region" description="Helical" evidence="7">
    <location>
        <begin position="359"/>
        <end position="385"/>
    </location>
</feature>
<dbReference type="EMBL" id="PEBI01000003">
    <property type="protein sequence ID" value="PJM73027.1"/>
    <property type="molecule type" value="Genomic_DNA"/>
</dbReference>
<evidence type="ECO:0000256" key="1">
    <source>
        <dbReference type="ARBA" id="ARBA00004651"/>
    </source>
</evidence>
<evidence type="ECO:0000256" key="4">
    <source>
        <dbReference type="ARBA" id="ARBA00022692"/>
    </source>
</evidence>
<feature type="transmembrane region" description="Helical" evidence="7">
    <location>
        <begin position="27"/>
        <end position="48"/>
    </location>
</feature>
<keyword evidence="5 7" id="KW-1133">Transmembrane helix</keyword>
<dbReference type="OrthoDB" id="6313at2"/>
<organism evidence="9 10">
    <name type="scientific">Bifidobacterium primatium</name>
    <dbReference type="NCBI Taxonomy" id="2045438"/>
    <lineage>
        <taxon>Bacteria</taxon>
        <taxon>Bacillati</taxon>
        <taxon>Actinomycetota</taxon>
        <taxon>Actinomycetes</taxon>
        <taxon>Bifidobacteriales</taxon>
        <taxon>Bifidobacteriaceae</taxon>
        <taxon>Bifidobacterium</taxon>
    </lineage>
</organism>
<keyword evidence="10" id="KW-1185">Reference proteome</keyword>
<comment type="caution">
    <text evidence="9">The sequence shown here is derived from an EMBL/GenBank/DDBJ whole genome shotgun (WGS) entry which is preliminary data.</text>
</comment>
<evidence type="ECO:0000256" key="6">
    <source>
        <dbReference type="ARBA" id="ARBA00023136"/>
    </source>
</evidence>
<protein>
    <submittedName>
        <fullName evidence="9">ABC transporter permease</fullName>
    </submittedName>
</protein>
<dbReference type="AlphaFoldDB" id="A0A2M9H8A1"/>